<dbReference type="InterPro" id="IPR042837">
    <property type="entry name" value="PTX3"/>
</dbReference>
<dbReference type="EMBL" id="FNJR01000003">
    <property type="protein sequence ID" value="SDP33260.1"/>
    <property type="molecule type" value="Genomic_DNA"/>
</dbReference>
<name>A0A1H0RV45_9ACTN</name>
<dbReference type="PANTHER" id="PTHR46943">
    <property type="entry name" value="PENTRAXIN-RELATED PROTEIN PTX3"/>
    <property type="match status" value="1"/>
</dbReference>
<reference evidence="6" key="1">
    <citation type="submission" date="2016-10" db="EMBL/GenBank/DDBJ databases">
        <authorList>
            <person name="Varghese N."/>
            <person name="Submissions S."/>
        </authorList>
    </citation>
    <scope>NUCLEOTIDE SEQUENCE [LARGE SCALE GENOMIC DNA]</scope>
    <source>
        <strain evidence="6">DSM 46732</strain>
    </source>
</reference>
<keyword evidence="1 3" id="KW-0732">Signal</keyword>
<dbReference type="GO" id="GO:0030246">
    <property type="term" value="F:carbohydrate binding"/>
    <property type="evidence" value="ECO:0007669"/>
    <property type="project" value="UniProtKB-KW"/>
</dbReference>
<feature type="domain" description="LamG-like jellyroll fold" evidence="4">
    <location>
        <begin position="654"/>
        <end position="789"/>
    </location>
</feature>
<keyword evidence="2" id="KW-1015">Disulfide bond</keyword>
<dbReference type="Pfam" id="PF13385">
    <property type="entry name" value="Laminin_G_3"/>
    <property type="match status" value="4"/>
</dbReference>
<accession>A0A1H0RV45</accession>
<feature type="chain" id="PRO_5039091556" evidence="3">
    <location>
        <begin position="31"/>
        <end position="1018"/>
    </location>
</feature>
<dbReference type="PANTHER" id="PTHR46943:SF1">
    <property type="entry name" value="PENTRAXIN-RELATED PROTEIN PTX3"/>
    <property type="match status" value="1"/>
</dbReference>
<evidence type="ECO:0000256" key="2">
    <source>
        <dbReference type="ARBA" id="ARBA00023157"/>
    </source>
</evidence>
<dbReference type="STRING" id="405564.SAMN04487905_103243"/>
<keyword evidence="5" id="KW-0430">Lectin</keyword>
<keyword evidence="6" id="KW-1185">Reference proteome</keyword>
<sequence>MRTSRPGRPFRSLGVTLLVFAVLGSPLSQSAGATARAAAAEPISSERPAAVHGGNLLADQIAPDTAPMVSSPLYQADNSWHGGTDVPGEFTFSAAGVADVDHYFYGFQEPPSTRVDADSEGGDATVTLTPPTDGAVTLYVQSADAAGNRSPVAAHHFYVRSGDGPASYWRLDGDVTDSSSLGGRDGTAREGVSWQPGAMERAVSLDGTADHVTAPNTLPTNASFTVSAWLKPDEVDGSPRTAVSQDGEVVSGFRLQVTSEGNWCFRMPGSDVAGGGSAQASVTSKSPVATQQWTHLVGVHDGAANEIRLYLNGSLVSTRAYTGDVVTEGELAIGRARNDGAAAEYWEGAVDEVRAYDRVLTGGEIRAQVVADDVRTGYWKFDQGDDATTVPNSIPGGQPATVHGGANYTEGARGAALRLDGTDDHVVAAKRPVRTDLSYSVSSWVRLDERTTDPVTLASQNSPSKAVFELGYSGAERDSWNWTLRGANGDDDAPSVTVSSERPPRLGVWTHLTGVYDAAADEARLFVNGEQAGVAEFGAAWHPDKGRFEVGRAKHAGAWDGYLPGAVDELCTYGRVLRGDEIRDIVMADEVTAGSWALDGDVTDQSVRGLDGTIHGDPEWESGRSITPEPNDQAIRLDGVSEYVGVPNAVDTTRSFSVSAWVKPERIGERRVVLSQDGDSTSGFRLELTSGGLWSFTMGGAGGESKRVTDDKAARQGVWTHLIGIHDARSGEISLHVNGSSAGSASHTAASSMPGEMAIGRGLLGGEQTAFWQGAVDDVALYSRALYAGEPERIAAREPDLVHKLRMNESGGDTASDSIGGRAGTLHGDASFVPGRSGNAVSLDGDSDYVSTSAVDLRTDESFTVSAWVYLSSQEQGRSIAVSLDGVNTSKFRLGYFRDINRPLGAWFFEMPESDTESARVTSAAESVRSPELDTWTHLIGVYDADAGKLWLYVDGSRISDGTVNNTWQATGGLQLGRGRTSGSYGDSWTGRVDDVRLYSAKLSGDRIYSLHDSYGTN</sequence>
<evidence type="ECO:0000259" key="4">
    <source>
        <dbReference type="SMART" id="SM00560"/>
    </source>
</evidence>
<organism evidence="5 6">
    <name type="scientific">Actinopolyspora xinjiangensis</name>
    <dbReference type="NCBI Taxonomy" id="405564"/>
    <lineage>
        <taxon>Bacteria</taxon>
        <taxon>Bacillati</taxon>
        <taxon>Actinomycetota</taxon>
        <taxon>Actinomycetes</taxon>
        <taxon>Actinopolysporales</taxon>
        <taxon>Actinopolysporaceae</taxon>
        <taxon>Actinopolyspora</taxon>
    </lineage>
</organism>
<dbReference type="Proteomes" id="UP000199497">
    <property type="component" value="Unassembled WGS sequence"/>
</dbReference>
<dbReference type="SMART" id="SM00560">
    <property type="entry name" value="LamGL"/>
    <property type="match status" value="4"/>
</dbReference>
<protein>
    <submittedName>
        <fullName evidence="5">Concanavalin A-like lectin/glucanases superfamily protein</fullName>
    </submittedName>
</protein>
<evidence type="ECO:0000256" key="3">
    <source>
        <dbReference type="SAM" id="SignalP"/>
    </source>
</evidence>
<evidence type="ECO:0000313" key="5">
    <source>
        <dbReference type="EMBL" id="SDP33260.1"/>
    </source>
</evidence>
<dbReference type="SUPFAM" id="SSF49899">
    <property type="entry name" value="Concanavalin A-like lectins/glucanases"/>
    <property type="match status" value="4"/>
</dbReference>
<dbReference type="Gene3D" id="2.60.120.200">
    <property type="match status" value="4"/>
</dbReference>
<gene>
    <name evidence="5" type="ORF">SAMN04487905_103243</name>
</gene>
<evidence type="ECO:0000313" key="6">
    <source>
        <dbReference type="Proteomes" id="UP000199497"/>
    </source>
</evidence>
<dbReference type="InterPro" id="IPR013320">
    <property type="entry name" value="ConA-like_dom_sf"/>
</dbReference>
<evidence type="ECO:0000256" key="1">
    <source>
        <dbReference type="ARBA" id="ARBA00022729"/>
    </source>
</evidence>
<dbReference type="InterPro" id="IPR006558">
    <property type="entry name" value="LamG-like"/>
</dbReference>
<proteinExistence type="predicted"/>
<feature type="domain" description="LamG-like jellyroll fold" evidence="4">
    <location>
        <begin position="437"/>
        <end position="580"/>
    </location>
</feature>
<feature type="signal peptide" evidence="3">
    <location>
        <begin position="1"/>
        <end position="30"/>
    </location>
</feature>
<dbReference type="GO" id="GO:0006955">
    <property type="term" value="P:immune response"/>
    <property type="evidence" value="ECO:0007669"/>
    <property type="project" value="InterPro"/>
</dbReference>
<feature type="domain" description="LamG-like jellyroll fold" evidence="4">
    <location>
        <begin position="861"/>
        <end position="1006"/>
    </location>
</feature>
<feature type="domain" description="LamG-like jellyroll fold" evidence="4">
    <location>
        <begin position="222"/>
        <end position="363"/>
    </location>
</feature>
<dbReference type="AlphaFoldDB" id="A0A1H0RV45"/>